<evidence type="ECO:0000313" key="2">
    <source>
        <dbReference type="Proteomes" id="UP000189137"/>
    </source>
</evidence>
<proteinExistence type="predicted"/>
<evidence type="ECO:0000313" key="1">
    <source>
        <dbReference type="EMBL" id="SJS98600.1"/>
    </source>
</evidence>
<dbReference type="RefSeq" id="WP_021402169.1">
    <property type="nucleotide sequence ID" value="NZ_CP045169.1"/>
</dbReference>
<comment type="caution">
    <text evidence="1">The sequence shown here is derived from an EMBL/GenBank/DDBJ whole genome shotgun (WGS) entry which is preliminary data.</text>
</comment>
<dbReference type="AlphaFoldDB" id="A0A9X8RLJ3"/>
<dbReference type="EMBL" id="FUPS01000014">
    <property type="protein sequence ID" value="SJS98600.1"/>
    <property type="molecule type" value="Genomic_DNA"/>
</dbReference>
<protein>
    <submittedName>
        <fullName evidence="1">Uncharacterized protein</fullName>
    </submittedName>
</protein>
<gene>
    <name evidence="1" type="ORF">SAMEA3375112_03341</name>
</gene>
<name>A0A9X8RLJ3_CLODI</name>
<reference evidence="1 2" key="1">
    <citation type="submission" date="2017-02" db="EMBL/GenBank/DDBJ databases">
        <authorList>
            <consortium name="Pathogen Informatics"/>
        </authorList>
    </citation>
    <scope>NUCLEOTIDE SEQUENCE [LARGE SCALE GENOMIC DNA]</scope>
    <source>
        <strain evidence="1 2">VRECD0157</strain>
    </source>
</reference>
<organism evidence="1 2">
    <name type="scientific">Clostridioides difficile</name>
    <name type="common">Peptoclostridium difficile</name>
    <dbReference type="NCBI Taxonomy" id="1496"/>
    <lineage>
        <taxon>Bacteria</taxon>
        <taxon>Bacillati</taxon>
        <taxon>Bacillota</taxon>
        <taxon>Clostridia</taxon>
        <taxon>Peptostreptococcales</taxon>
        <taxon>Peptostreptococcaceae</taxon>
        <taxon>Clostridioides</taxon>
    </lineage>
</organism>
<accession>A0A9X8RLJ3</accession>
<sequence>MRLDDSQIGLIMYMIGFVHYDKEQFQFYMDAMYGKEYSEKEIVNMLEHLRQDIKIQRFK</sequence>
<dbReference type="Proteomes" id="UP000189137">
    <property type="component" value="Unassembled WGS sequence"/>
</dbReference>